<evidence type="ECO:0000313" key="5">
    <source>
        <dbReference type="EMBL" id="SDT74797.1"/>
    </source>
</evidence>
<keyword evidence="4" id="KW-0812">Transmembrane</keyword>
<dbReference type="PANTHER" id="PTHR32347:SF23">
    <property type="entry name" value="BLL5650 PROTEIN"/>
    <property type="match status" value="1"/>
</dbReference>
<accession>A0A1H2CX17</accession>
<keyword evidence="6" id="KW-1185">Reference proteome</keyword>
<dbReference type="InterPro" id="IPR050465">
    <property type="entry name" value="UPF0194_transport"/>
</dbReference>
<gene>
    <name evidence="5" type="ORF">SAMN04489716_7099</name>
</gene>
<name>A0A1H2CX17_9ACTN</name>
<evidence type="ECO:0000256" key="1">
    <source>
        <dbReference type="ARBA" id="ARBA00004196"/>
    </source>
</evidence>
<evidence type="ECO:0000256" key="2">
    <source>
        <dbReference type="ARBA" id="ARBA00023054"/>
    </source>
</evidence>
<dbReference type="AlphaFoldDB" id="A0A1H2CX17"/>
<feature type="compositionally biased region" description="Basic and acidic residues" evidence="3">
    <location>
        <begin position="225"/>
        <end position="238"/>
    </location>
</feature>
<dbReference type="EMBL" id="LT629758">
    <property type="protein sequence ID" value="SDT74797.1"/>
    <property type="molecule type" value="Genomic_DNA"/>
</dbReference>
<feature type="transmembrane region" description="Helical" evidence="4">
    <location>
        <begin position="31"/>
        <end position="51"/>
    </location>
</feature>
<evidence type="ECO:0000313" key="6">
    <source>
        <dbReference type="Proteomes" id="UP000198688"/>
    </source>
</evidence>
<comment type="subcellular location">
    <subcellularLocation>
        <location evidence="1">Cell envelope</location>
    </subcellularLocation>
</comment>
<dbReference type="Gene3D" id="2.40.420.20">
    <property type="match status" value="1"/>
</dbReference>
<dbReference type="PANTHER" id="PTHR32347">
    <property type="entry name" value="EFFLUX SYSTEM COMPONENT YKNX-RELATED"/>
    <property type="match status" value="1"/>
</dbReference>
<evidence type="ECO:0000256" key="3">
    <source>
        <dbReference type="SAM" id="MobiDB-lite"/>
    </source>
</evidence>
<feature type="region of interest" description="Disordered" evidence="3">
    <location>
        <begin position="202"/>
        <end position="238"/>
    </location>
</feature>
<proteinExistence type="predicted"/>
<keyword evidence="4" id="KW-0472">Membrane</keyword>
<sequence>MIEADPDGLGPTVVIEPAALADVRSRDRRRVLIAGATVATMVLLAGAAVLLGPRLQSPEQQAAEAAPPPASLVTAEAETRVLVEPIVLRGSVVPGASVKLLPPSSLTGADSVVTAVNVRKGDRIAEGVQILECKGAPVVALELPFPFYRDIIGGSTGPDVLALQQAMRRLGYAAPRNSKMDAATQRALVKWWRALGYEAPKMSDTSGAGSADPDDPATGTEDPAVAEKTEPTAEQKRQAAEAALAAGAYLPRAAVIRITESGRVSKVNVKRADILTGQTKPLLELNGAASTLQATVTKEQVGLVTVGQPASVLDELSGKKVKAEVSKIGSTVVTDEASGTTGFVVRFAFTGAAITAEGRSLRVDFSSGADDTPRLAVPVTAVYSRADGTTFVKVSTDGRTETEVTVETGQTGGGWTAIEPSRAGAITEGTPVVVGRS</sequence>
<organism evidence="5 6">
    <name type="scientific">Actinoplanes derwentensis</name>
    <dbReference type="NCBI Taxonomy" id="113562"/>
    <lineage>
        <taxon>Bacteria</taxon>
        <taxon>Bacillati</taxon>
        <taxon>Actinomycetota</taxon>
        <taxon>Actinomycetes</taxon>
        <taxon>Micromonosporales</taxon>
        <taxon>Micromonosporaceae</taxon>
        <taxon>Actinoplanes</taxon>
    </lineage>
</organism>
<dbReference type="Proteomes" id="UP000198688">
    <property type="component" value="Chromosome I"/>
</dbReference>
<protein>
    <submittedName>
        <fullName evidence="5">HlyD family secretion protein</fullName>
    </submittedName>
</protein>
<dbReference type="RefSeq" id="WP_092551203.1">
    <property type="nucleotide sequence ID" value="NZ_BOMJ01000050.1"/>
</dbReference>
<keyword evidence="2" id="KW-0175">Coiled coil</keyword>
<dbReference type="OrthoDB" id="3268648at2"/>
<reference evidence="5 6" key="1">
    <citation type="submission" date="2016-10" db="EMBL/GenBank/DDBJ databases">
        <authorList>
            <person name="de Groot N.N."/>
        </authorList>
    </citation>
    <scope>NUCLEOTIDE SEQUENCE [LARGE SCALE GENOMIC DNA]</scope>
    <source>
        <strain evidence="5 6">DSM 43941</strain>
    </source>
</reference>
<dbReference type="GO" id="GO:0030313">
    <property type="term" value="C:cell envelope"/>
    <property type="evidence" value="ECO:0007669"/>
    <property type="project" value="UniProtKB-SubCell"/>
</dbReference>
<evidence type="ECO:0000256" key="4">
    <source>
        <dbReference type="SAM" id="Phobius"/>
    </source>
</evidence>
<dbReference type="STRING" id="113562.SAMN04489716_7099"/>
<keyword evidence="4" id="KW-1133">Transmembrane helix</keyword>